<sequence>MFKASRNLLKKEKGVTLVELLAVIIILGIIALIAVPAIAGVIEDSRYNSLKASAINAIEAAELHNLTQGNLPATETDLNNYYDGDGVSWTNMAFDEDTNGNIIISGSVQSVDDSSVSITLESATITEINNASVDGSASTITGDAHP</sequence>
<comment type="subcellular location">
    <subcellularLocation>
        <location evidence="2">Cell surface</location>
    </subcellularLocation>
    <subcellularLocation>
        <location evidence="1">Membrane</location>
        <topology evidence="1">Single-pass membrane protein</topology>
    </subcellularLocation>
</comment>
<dbReference type="Proteomes" id="UP000297975">
    <property type="component" value="Unassembled WGS sequence"/>
</dbReference>
<dbReference type="RefSeq" id="WP_134341324.1">
    <property type="nucleotide sequence ID" value="NZ_SOPW01000021.1"/>
</dbReference>
<dbReference type="SUPFAM" id="SSF54523">
    <property type="entry name" value="Pili subunits"/>
    <property type="match status" value="1"/>
</dbReference>
<dbReference type="NCBIfam" id="TIGR02532">
    <property type="entry name" value="IV_pilin_GFxxxE"/>
    <property type="match status" value="1"/>
</dbReference>
<evidence type="ECO:0000256" key="3">
    <source>
        <dbReference type="ARBA" id="ARBA00022481"/>
    </source>
</evidence>
<dbReference type="EMBL" id="SOPW01000021">
    <property type="protein sequence ID" value="TFB13896.1"/>
    <property type="molecule type" value="Genomic_DNA"/>
</dbReference>
<dbReference type="InterPro" id="IPR045584">
    <property type="entry name" value="Pilin-like"/>
</dbReference>
<proteinExistence type="predicted"/>
<evidence type="ECO:0000313" key="10">
    <source>
        <dbReference type="Proteomes" id="UP000297975"/>
    </source>
</evidence>
<keyword evidence="4 8" id="KW-0812">Transmembrane</keyword>
<dbReference type="AlphaFoldDB" id="A0A4Y8IDA1"/>
<keyword evidence="10" id="KW-1185">Reference proteome</keyword>
<evidence type="ECO:0000256" key="6">
    <source>
        <dbReference type="ARBA" id="ARBA00023136"/>
    </source>
</evidence>
<evidence type="ECO:0000256" key="8">
    <source>
        <dbReference type="SAM" id="Phobius"/>
    </source>
</evidence>
<dbReference type="PANTHER" id="PTHR30093:SF44">
    <property type="entry name" value="TYPE II SECRETION SYSTEM CORE PROTEIN G"/>
    <property type="match status" value="1"/>
</dbReference>
<accession>A0A4Y8IDA1</accession>
<protein>
    <submittedName>
        <fullName evidence="9">Prepilin-type N-terminal cleavage/methylation domain-containing protein</fullName>
    </submittedName>
</protein>
<name>A0A4Y8IDA1_9BACI</name>
<feature type="transmembrane region" description="Helical" evidence="8">
    <location>
        <begin position="20"/>
        <end position="42"/>
    </location>
</feature>
<keyword evidence="5 8" id="KW-1133">Transmembrane helix</keyword>
<dbReference type="Pfam" id="PF07963">
    <property type="entry name" value="N_methyl"/>
    <property type="match status" value="1"/>
</dbReference>
<dbReference type="GO" id="GO:0030420">
    <property type="term" value="P:establishment of competence for transformation"/>
    <property type="evidence" value="ECO:0007669"/>
    <property type="project" value="UniProtKB-KW"/>
</dbReference>
<evidence type="ECO:0000256" key="4">
    <source>
        <dbReference type="ARBA" id="ARBA00022692"/>
    </source>
</evidence>
<organism evidence="9 10">
    <name type="scientific">Filobacillus milosensis</name>
    <dbReference type="NCBI Taxonomy" id="94137"/>
    <lineage>
        <taxon>Bacteria</taxon>
        <taxon>Bacillati</taxon>
        <taxon>Bacillota</taxon>
        <taxon>Bacilli</taxon>
        <taxon>Bacillales</taxon>
        <taxon>Bacillaceae</taxon>
        <taxon>Filobacillus</taxon>
    </lineage>
</organism>
<evidence type="ECO:0000256" key="1">
    <source>
        <dbReference type="ARBA" id="ARBA00004167"/>
    </source>
</evidence>
<dbReference type="GO" id="GO:0009986">
    <property type="term" value="C:cell surface"/>
    <property type="evidence" value="ECO:0007669"/>
    <property type="project" value="UniProtKB-SubCell"/>
</dbReference>
<keyword evidence="3" id="KW-0488">Methylation</keyword>
<gene>
    <name evidence="9" type="ORF">E3U55_15140</name>
</gene>
<dbReference type="PROSITE" id="PS00409">
    <property type="entry name" value="PROKAR_NTER_METHYL"/>
    <property type="match status" value="1"/>
</dbReference>
<comment type="caution">
    <text evidence="9">The sequence shown here is derived from an EMBL/GenBank/DDBJ whole genome shotgun (WGS) entry which is preliminary data.</text>
</comment>
<reference evidence="9 10" key="1">
    <citation type="submission" date="2019-03" db="EMBL/GenBank/DDBJ databases">
        <authorList>
            <person name="He R.-H."/>
        </authorList>
    </citation>
    <scope>NUCLEOTIDE SEQUENCE [LARGE SCALE GENOMIC DNA]</scope>
    <source>
        <strain evidence="10">SH 714</strain>
    </source>
</reference>
<evidence type="ECO:0000256" key="7">
    <source>
        <dbReference type="ARBA" id="ARBA00023287"/>
    </source>
</evidence>
<dbReference type="Gene3D" id="3.30.700.10">
    <property type="entry name" value="Glycoprotein, Type 4 Pilin"/>
    <property type="match status" value="1"/>
</dbReference>
<dbReference type="PANTHER" id="PTHR30093">
    <property type="entry name" value="GENERAL SECRETION PATHWAY PROTEIN G"/>
    <property type="match status" value="1"/>
</dbReference>
<evidence type="ECO:0000256" key="2">
    <source>
        <dbReference type="ARBA" id="ARBA00004241"/>
    </source>
</evidence>
<dbReference type="InterPro" id="IPR012902">
    <property type="entry name" value="N_methyl_site"/>
</dbReference>
<keyword evidence="7" id="KW-0178">Competence</keyword>
<evidence type="ECO:0000313" key="9">
    <source>
        <dbReference type="EMBL" id="TFB13896.1"/>
    </source>
</evidence>
<dbReference type="GO" id="GO:0016020">
    <property type="term" value="C:membrane"/>
    <property type="evidence" value="ECO:0007669"/>
    <property type="project" value="UniProtKB-SubCell"/>
</dbReference>
<keyword evidence="6 8" id="KW-0472">Membrane</keyword>
<evidence type="ECO:0000256" key="5">
    <source>
        <dbReference type="ARBA" id="ARBA00022989"/>
    </source>
</evidence>